<evidence type="ECO:0000259" key="2">
    <source>
        <dbReference type="PROSITE" id="PS50914"/>
    </source>
</evidence>
<protein>
    <submittedName>
        <fullName evidence="3">BON domain-containing protein</fullName>
    </submittedName>
</protein>
<dbReference type="KEGG" id="wna:KA717_12825"/>
<dbReference type="AlphaFoldDB" id="A0A977L0U0"/>
<proteinExistence type="predicted"/>
<feature type="domain" description="BON" evidence="2">
    <location>
        <begin position="109"/>
        <end position="179"/>
    </location>
</feature>
<dbReference type="Proteomes" id="UP001065613">
    <property type="component" value="Chromosome"/>
</dbReference>
<feature type="compositionally biased region" description="Polar residues" evidence="1">
    <location>
        <begin position="75"/>
        <end position="86"/>
    </location>
</feature>
<name>A0A977L0U0_9CYAN</name>
<accession>A0A977L0U0</accession>
<feature type="region of interest" description="Disordered" evidence="1">
    <location>
        <begin position="75"/>
        <end position="117"/>
    </location>
</feature>
<reference evidence="3" key="1">
    <citation type="submission" date="2021-04" db="EMBL/GenBank/DDBJ databases">
        <title>Genome sequence of Woronichinia naegeliana from Washington state freshwater lake bloom.</title>
        <authorList>
            <person name="Dreher T.W."/>
        </authorList>
    </citation>
    <scope>NUCLEOTIDE SEQUENCE</scope>
    <source>
        <strain evidence="3">WA131</strain>
    </source>
</reference>
<evidence type="ECO:0000313" key="3">
    <source>
        <dbReference type="EMBL" id="UXE63424.1"/>
    </source>
</evidence>
<dbReference type="PROSITE" id="PS50914">
    <property type="entry name" value="BON"/>
    <property type="match status" value="1"/>
</dbReference>
<evidence type="ECO:0000256" key="1">
    <source>
        <dbReference type="SAM" id="MobiDB-lite"/>
    </source>
</evidence>
<dbReference type="Pfam" id="PF04972">
    <property type="entry name" value="BON"/>
    <property type="match status" value="1"/>
</dbReference>
<sequence length="179" mass="19356">MSKVSLLFIGRLREIKSSNTIKDYTMNKIIRINSKLLLLANILLIATLSACGGAKTTSESPNSTNTNGQVATARNATATQNDAQSQTRKKQLNADIQAREQRNNMGGDPQKRAEGDLASEVRSKLEANIPRGKLTVSAKNAEVTVSGVVMNQEQLDKVKPLAMEIKGVRTVIVKAVVKP</sequence>
<dbReference type="EMBL" id="CP073041">
    <property type="protein sequence ID" value="UXE63424.1"/>
    <property type="molecule type" value="Genomic_DNA"/>
</dbReference>
<organism evidence="3">
    <name type="scientific">Woronichinia naegeliana WA131</name>
    <dbReference type="NCBI Taxonomy" id="2824559"/>
    <lineage>
        <taxon>Bacteria</taxon>
        <taxon>Bacillati</taxon>
        <taxon>Cyanobacteriota</taxon>
        <taxon>Cyanophyceae</taxon>
        <taxon>Synechococcales</taxon>
        <taxon>Coelosphaeriaceae</taxon>
        <taxon>Woronichinia</taxon>
    </lineage>
</organism>
<dbReference type="InterPro" id="IPR007055">
    <property type="entry name" value="BON_dom"/>
</dbReference>
<gene>
    <name evidence="3" type="ORF">KA717_12825</name>
</gene>